<sequence>MLDPSTVWFITGCSSGVGKSLANLVHSAGHRLVATARNVDSLSYLPDGPNVLKLALDVTSKPAIHETLSATVTKFGRLDMVINNAGYVLMGDTETIPESDARLQLDTLFWGPAFISQEAVRIFREVNPAGAGGTIVQISSIGGYMTFPGSAFYHAGKFALGGFTESFAKEMNPDWNIRFLVVAPGGIKSNFGANGKFLPRHPAYDTPDGPLNRLIKYMMDPVAQASFSEADDCAKALFGVLDGQDERPLPVRLLLGPEALPLLEAEMKKTQEEMEAWRDVTVSTSSTGGAQNVPIL</sequence>
<gene>
    <name evidence="4" type="ORF">CFD26_105880</name>
</gene>
<evidence type="ECO:0000313" key="4">
    <source>
        <dbReference type="EMBL" id="RLL95895.1"/>
    </source>
</evidence>
<dbReference type="PANTHER" id="PTHR43976">
    <property type="entry name" value="SHORT CHAIN DEHYDROGENASE"/>
    <property type="match status" value="1"/>
</dbReference>
<keyword evidence="2" id="KW-0560">Oxidoreductase</keyword>
<dbReference type="InterPro" id="IPR051911">
    <property type="entry name" value="SDR_oxidoreductase"/>
</dbReference>
<keyword evidence="5" id="KW-1185">Reference proteome</keyword>
<evidence type="ECO:0000256" key="2">
    <source>
        <dbReference type="ARBA" id="ARBA00023002"/>
    </source>
</evidence>
<dbReference type="EMBL" id="NIDN02000133">
    <property type="protein sequence ID" value="RLL95895.1"/>
    <property type="molecule type" value="Genomic_DNA"/>
</dbReference>
<evidence type="ECO:0000313" key="5">
    <source>
        <dbReference type="Proteomes" id="UP000215289"/>
    </source>
</evidence>
<evidence type="ECO:0000256" key="3">
    <source>
        <dbReference type="RuleBase" id="RU000363"/>
    </source>
</evidence>
<organism evidence="4 5">
    <name type="scientific">Aspergillus turcosus</name>
    <dbReference type="NCBI Taxonomy" id="1245748"/>
    <lineage>
        <taxon>Eukaryota</taxon>
        <taxon>Fungi</taxon>
        <taxon>Dikarya</taxon>
        <taxon>Ascomycota</taxon>
        <taxon>Pezizomycotina</taxon>
        <taxon>Eurotiomycetes</taxon>
        <taxon>Eurotiomycetidae</taxon>
        <taxon>Eurotiales</taxon>
        <taxon>Aspergillaceae</taxon>
        <taxon>Aspergillus</taxon>
        <taxon>Aspergillus subgen. Fumigati</taxon>
    </lineage>
</organism>
<comment type="similarity">
    <text evidence="1 3">Belongs to the short-chain dehydrogenases/reductases (SDR) family.</text>
</comment>
<dbReference type="SUPFAM" id="SSF51735">
    <property type="entry name" value="NAD(P)-binding Rossmann-fold domains"/>
    <property type="match status" value="1"/>
</dbReference>
<comment type="caution">
    <text evidence="4">The sequence shown here is derived from an EMBL/GenBank/DDBJ whole genome shotgun (WGS) entry which is preliminary data.</text>
</comment>
<dbReference type="PRINTS" id="PR00080">
    <property type="entry name" value="SDRFAMILY"/>
</dbReference>
<accession>A0A229X7Q0</accession>
<reference evidence="4 5" key="1">
    <citation type="submission" date="2018-08" db="EMBL/GenBank/DDBJ databases">
        <title>Draft genome sequences of two Aspergillus turcosus clinical strains isolated from bronchoalveolar lavage fluid: one azole-susceptible and the other azole-resistant.</title>
        <authorList>
            <person name="Parent-Michaud M."/>
            <person name="Dufresne P.J."/>
            <person name="Fournier E."/>
            <person name="Martineau C."/>
            <person name="Moreira S."/>
            <person name="Perkins V."/>
            <person name="De Repentigny L."/>
            <person name="Dufresne S.F."/>
        </authorList>
    </citation>
    <scope>NUCLEOTIDE SEQUENCE [LARGE SCALE GENOMIC DNA]</scope>
    <source>
        <strain evidence="4">HMR AF 1038</strain>
    </source>
</reference>
<dbReference type="InterPro" id="IPR036291">
    <property type="entry name" value="NAD(P)-bd_dom_sf"/>
</dbReference>
<dbReference type="STRING" id="1245748.A0A229X7Q0"/>
<dbReference type="GO" id="GO:0016491">
    <property type="term" value="F:oxidoreductase activity"/>
    <property type="evidence" value="ECO:0007669"/>
    <property type="project" value="UniProtKB-KW"/>
</dbReference>
<dbReference type="PRINTS" id="PR00081">
    <property type="entry name" value="GDHRDH"/>
</dbReference>
<protein>
    <submittedName>
        <fullName evidence="4">Uncharacterized protein</fullName>
    </submittedName>
</protein>
<dbReference type="AlphaFoldDB" id="A0A229X7Q0"/>
<dbReference type="InterPro" id="IPR002347">
    <property type="entry name" value="SDR_fam"/>
</dbReference>
<dbReference type="OrthoDB" id="1274115at2759"/>
<dbReference type="Pfam" id="PF00106">
    <property type="entry name" value="adh_short"/>
    <property type="match status" value="1"/>
</dbReference>
<evidence type="ECO:0000256" key="1">
    <source>
        <dbReference type="ARBA" id="ARBA00006484"/>
    </source>
</evidence>
<proteinExistence type="inferred from homology"/>
<name>A0A229X7Q0_9EURO</name>
<dbReference type="Proteomes" id="UP000215289">
    <property type="component" value="Unassembled WGS sequence"/>
</dbReference>
<dbReference type="PANTHER" id="PTHR43976:SF16">
    <property type="entry name" value="SHORT-CHAIN DEHYDROGENASE_REDUCTASE FAMILY PROTEIN"/>
    <property type="match status" value="1"/>
</dbReference>
<dbReference type="Gene3D" id="3.40.50.720">
    <property type="entry name" value="NAD(P)-binding Rossmann-like Domain"/>
    <property type="match status" value="1"/>
</dbReference>